<dbReference type="PRINTS" id="PR00171">
    <property type="entry name" value="SUGRTRNSPORT"/>
</dbReference>
<dbReference type="NCBIfam" id="TIGR00879">
    <property type="entry name" value="SP"/>
    <property type="match status" value="1"/>
</dbReference>
<evidence type="ECO:0000256" key="1">
    <source>
        <dbReference type="ARBA" id="ARBA00004651"/>
    </source>
</evidence>
<evidence type="ECO:0000256" key="2">
    <source>
        <dbReference type="ARBA" id="ARBA00022448"/>
    </source>
</evidence>
<dbReference type="PROSITE" id="PS00217">
    <property type="entry name" value="SUGAR_TRANSPORT_2"/>
    <property type="match status" value="1"/>
</dbReference>
<dbReference type="PROSITE" id="PS50850">
    <property type="entry name" value="MFS"/>
    <property type="match status" value="1"/>
</dbReference>
<dbReference type="InterPro" id="IPR020846">
    <property type="entry name" value="MFS_dom"/>
</dbReference>
<accession>A0A1S8XAA0</accession>
<dbReference type="GO" id="GO:0005886">
    <property type="term" value="C:plasma membrane"/>
    <property type="evidence" value="ECO:0007669"/>
    <property type="project" value="UniProtKB-SubCell"/>
</dbReference>
<dbReference type="Pfam" id="PF00083">
    <property type="entry name" value="Sugar_tr"/>
    <property type="match status" value="1"/>
</dbReference>
<evidence type="ECO:0000256" key="5">
    <source>
        <dbReference type="ARBA" id="ARBA00022989"/>
    </source>
</evidence>
<evidence type="ECO:0000313" key="10">
    <source>
        <dbReference type="EMBL" id="OON23650.1"/>
    </source>
</evidence>
<evidence type="ECO:0000313" key="11">
    <source>
        <dbReference type="Proteomes" id="UP000243686"/>
    </source>
</evidence>
<keyword evidence="3" id="KW-1003">Cell membrane</keyword>
<evidence type="ECO:0000256" key="3">
    <source>
        <dbReference type="ARBA" id="ARBA00022475"/>
    </source>
</evidence>
<feature type="transmembrane region" description="Helical" evidence="8">
    <location>
        <begin position="469"/>
        <end position="489"/>
    </location>
</feature>
<feature type="transmembrane region" description="Helical" evidence="8">
    <location>
        <begin position="245"/>
        <end position="266"/>
    </location>
</feature>
<feature type="transmembrane region" description="Helical" evidence="8">
    <location>
        <begin position="155"/>
        <end position="176"/>
    </location>
</feature>
<dbReference type="GO" id="GO:1990539">
    <property type="term" value="P:fructose import across plasma membrane"/>
    <property type="evidence" value="ECO:0007669"/>
    <property type="project" value="UniProtKB-ARBA"/>
</dbReference>
<protein>
    <submittedName>
        <fullName evidence="10">MFS transporter, SP family</fullName>
    </submittedName>
</protein>
<comment type="subcellular location">
    <subcellularLocation>
        <location evidence="1">Cell membrane</location>
        <topology evidence="1">Multi-pass membrane protein</topology>
    </subcellularLocation>
</comment>
<dbReference type="PANTHER" id="PTHR23503:SF8">
    <property type="entry name" value="FACILITATED GLUCOSE TRANSPORTER PROTEIN 1"/>
    <property type="match status" value="1"/>
</dbReference>
<dbReference type="InterPro" id="IPR005829">
    <property type="entry name" value="Sugar_transporter_CS"/>
</dbReference>
<feature type="transmembrane region" description="Helical" evidence="8">
    <location>
        <begin position="331"/>
        <end position="354"/>
    </location>
</feature>
<feature type="transmembrane region" description="Helical" evidence="8">
    <location>
        <begin position="182"/>
        <end position="202"/>
    </location>
</feature>
<keyword evidence="6 8" id="KW-0472">Membrane</keyword>
<proteinExistence type="inferred from homology"/>
<dbReference type="EMBL" id="KV891510">
    <property type="protein sequence ID" value="OON23650.1"/>
    <property type="molecule type" value="Genomic_DNA"/>
</dbReference>
<keyword evidence="2 7" id="KW-0813">Transport</keyword>
<dbReference type="Gene3D" id="1.20.1250.20">
    <property type="entry name" value="MFS general substrate transporter like domains"/>
    <property type="match status" value="1"/>
</dbReference>
<feature type="domain" description="Major facilitator superfamily (MFS) profile" evidence="9">
    <location>
        <begin position="75"/>
        <end position="523"/>
    </location>
</feature>
<dbReference type="InterPro" id="IPR005828">
    <property type="entry name" value="MFS_sugar_transport-like"/>
</dbReference>
<dbReference type="AlphaFoldDB" id="A0A1S8XAA0"/>
<feature type="transmembrane region" description="Helical" evidence="8">
    <location>
        <begin position="431"/>
        <end position="457"/>
    </location>
</feature>
<dbReference type="FunFam" id="1.20.1250.20:FF:001511">
    <property type="entry name" value="Solute carrier family 2, facilitated glucose transporter member 5"/>
    <property type="match status" value="1"/>
</dbReference>
<evidence type="ECO:0000256" key="6">
    <source>
        <dbReference type="ARBA" id="ARBA00023136"/>
    </source>
</evidence>
<evidence type="ECO:0000256" key="7">
    <source>
        <dbReference type="RuleBase" id="RU003346"/>
    </source>
</evidence>
<keyword evidence="5 8" id="KW-1133">Transmembrane helix</keyword>
<organism evidence="10 11">
    <name type="scientific">Opisthorchis viverrini</name>
    <name type="common">Southeast Asian liver fluke</name>
    <dbReference type="NCBI Taxonomy" id="6198"/>
    <lineage>
        <taxon>Eukaryota</taxon>
        <taxon>Metazoa</taxon>
        <taxon>Spiralia</taxon>
        <taxon>Lophotrochozoa</taxon>
        <taxon>Platyhelminthes</taxon>
        <taxon>Trematoda</taxon>
        <taxon>Digenea</taxon>
        <taxon>Opisthorchiida</taxon>
        <taxon>Opisthorchiata</taxon>
        <taxon>Opisthorchiidae</taxon>
        <taxon>Opisthorchis</taxon>
    </lineage>
</organism>
<feature type="transmembrane region" description="Helical" evidence="8">
    <location>
        <begin position="501"/>
        <end position="519"/>
    </location>
</feature>
<gene>
    <name evidence="10" type="ORF">X801_00428</name>
</gene>
<evidence type="ECO:0000256" key="8">
    <source>
        <dbReference type="SAM" id="Phobius"/>
    </source>
</evidence>
<dbReference type="InterPro" id="IPR045263">
    <property type="entry name" value="GLUT"/>
</dbReference>
<feature type="transmembrane region" description="Helical" evidence="8">
    <location>
        <begin position="398"/>
        <end position="419"/>
    </location>
</feature>
<evidence type="ECO:0000256" key="4">
    <source>
        <dbReference type="ARBA" id="ARBA00022692"/>
    </source>
</evidence>
<name>A0A1S8XAA0_OPIVI</name>
<feature type="transmembrane region" description="Helical" evidence="8">
    <location>
        <begin position="67"/>
        <end position="92"/>
    </location>
</feature>
<dbReference type="InterPro" id="IPR003663">
    <property type="entry name" value="Sugar/inositol_transpt"/>
</dbReference>
<dbReference type="PROSITE" id="PS00216">
    <property type="entry name" value="SUGAR_TRANSPORT_1"/>
    <property type="match status" value="1"/>
</dbReference>
<dbReference type="SUPFAM" id="SSF103473">
    <property type="entry name" value="MFS general substrate transporter"/>
    <property type="match status" value="1"/>
</dbReference>
<dbReference type="InterPro" id="IPR036259">
    <property type="entry name" value="MFS_trans_sf"/>
</dbReference>
<dbReference type="Proteomes" id="UP000243686">
    <property type="component" value="Unassembled WGS sequence"/>
</dbReference>
<dbReference type="PANTHER" id="PTHR23503">
    <property type="entry name" value="SOLUTE CARRIER FAMILY 2"/>
    <property type="match status" value="1"/>
</dbReference>
<dbReference type="SMR" id="A0A1S8XAA0"/>
<dbReference type="GO" id="GO:0005353">
    <property type="term" value="F:fructose transmembrane transporter activity"/>
    <property type="evidence" value="ECO:0007669"/>
    <property type="project" value="UniProtKB-ARBA"/>
</dbReference>
<comment type="similarity">
    <text evidence="7">Belongs to the major facilitator superfamily. Sugar transporter (TC 2.A.1.1) family.</text>
</comment>
<sequence length="588" mass="64432">MRRASSSTEFMKATRLLVKERIIERDWFSTAVILAAVLRAAASRQLDKWKDTKDGSRLTEGQKELGVTWTLAITVFLTCFGSSFIIGYNIAIINLPGTFIKKFLQEKILNNSTGSGIVDAEFLYAQASTAFVVAGAIGAFSSGWVAELVGRRNGLLLNHAFAIIGGIIIGPTVYAAQPALLYLGRFIVGLNSGITMGIAPMLLTEVAPRELRGAIGACNQLAITLGIAFSYLVTLSHALNTETLWPIACSLVGVPALISLVTLPFCPESPRWLFVKKNDETAARLAFARINSKESVETFLGELREEMEVAKNQPEFKFTQLFTQKDLRMPVLIGCIIQVLQQLSGINAVITYSASMMQTAGVPSQYIEYCVLANGVLNVLMTVVALPLLERAGRRTLLLWPTLVLAASLLLLTITVTLAKKHPEASVQQAMGTFSAVLVLVYTAAFALGLGPVPSLIVSEIFRQGPRAAAYSLSQSIQWLSNLLVLFSYPSIDKRLEGYSFLPFLVIVICCWIFFFLFMPETRNRTFDEVARDLAFGNIVVGKRSATLEDRTMAVFQKDERNPNNTELVATQPLLKQNDVHTVPSLMA</sequence>
<reference evidence="10 11" key="1">
    <citation type="submission" date="2015-03" db="EMBL/GenBank/DDBJ databases">
        <title>Draft genome of the nematode, Opisthorchis viverrini.</title>
        <authorList>
            <person name="Mitreva M."/>
        </authorList>
    </citation>
    <scope>NUCLEOTIDE SEQUENCE [LARGE SCALE GENOMIC DNA]</scope>
    <source>
        <strain evidence="10">Khon Kaen</strain>
    </source>
</reference>
<feature type="transmembrane region" description="Helical" evidence="8">
    <location>
        <begin position="214"/>
        <end position="233"/>
    </location>
</feature>
<keyword evidence="4 8" id="KW-0812">Transmembrane</keyword>
<keyword evidence="11" id="KW-1185">Reference proteome</keyword>
<evidence type="ECO:0000259" key="9">
    <source>
        <dbReference type="PROSITE" id="PS50850"/>
    </source>
</evidence>
<feature type="transmembrane region" description="Helical" evidence="8">
    <location>
        <begin position="366"/>
        <end position="386"/>
    </location>
</feature>